<feature type="transmembrane region" description="Helical" evidence="1">
    <location>
        <begin position="1284"/>
        <end position="1301"/>
    </location>
</feature>
<accession>A0A261F6V1</accession>
<gene>
    <name evidence="3" type="ORF">ALMA_0139</name>
</gene>
<dbReference type="Gene3D" id="2.60.40.4300">
    <property type="match status" value="8"/>
</dbReference>
<feature type="domain" description="Mub B2-like" evidence="2">
    <location>
        <begin position="675"/>
        <end position="769"/>
    </location>
</feature>
<keyword evidence="1" id="KW-1133">Transmembrane helix</keyword>
<organism evidence="3 4">
    <name type="scientific">Alloscardovia macacae</name>
    <dbReference type="NCBI Taxonomy" id="1160091"/>
    <lineage>
        <taxon>Bacteria</taxon>
        <taxon>Bacillati</taxon>
        <taxon>Actinomycetota</taxon>
        <taxon>Actinomycetes</taxon>
        <taxon>Bifidobacteriales</taxon>
        <taxon>Bifidobacteriaceae</taxon>
        <taxon>Alloscardovia</taxon>
    </lineage>
</organism>
<keyword evidence="4" id="KW-1185">Reference proteome</keyword>
<dbReference type="InterPro" id="IPR041495">
    <property type="entry name" value="Mub_B2"/>
</dbReference>
<reference evidence="3 4" key="1">
    <citation type="journal article" date="2017" name="BMC Genomics">
        <title>Comparative genomic and phylogenomic analyses of the Bifidobacteriaceae family.</title>
        <authorList>
            <person name="Lugli G.A."/>
            <person name="Milani C."/>
            <person name="Turroni F."/>
            <person name="Duranti S."/>
            <person name="Mancabelli L."/>
            <person name="Mangifesta M."/>
            <person name="Ferrario C."/>
            <person name="Modesto M."/>
            <person name="Mattarelli P."/>
            <person name="Jiri K."/>
            <person name="van Sinderen D."/>
            <person name="Ventura M."/>
        </authorList>
    </citation>
    <scope>NUCLEOTIDE SEQUENCE [LARGE SCALE GENOMIC DNA]</scope>
    <source>
        <strain evidence="3 4">DSM 24762</strain>
    </source>
</reference>
<protein>
    <submittedName>
        <fullName evidence="3">MucBP domain family protein</fullName>
    </submittedName>
</protein>
<name>A0A261F6V1_9BIFI</name>
<dbReference type="EMBL" id="MWWT01000001">
    <property type="protein sequence ID" value="OZG54814.1"/>
    <property type="molecule type" value="Genomic_DNA"/>
</dbReference>
<sequence length="1306" mass="139956">MNLRAYRNPAKIMLAAFAAVVLAVVMIIPGILPGNAATAKAVTNEISGTLSATPGTSSVTNQQLTVKTTTTEAASAGDYVEYTFTNVASTTLDNQDIKLADGTIIGKLRVISVAVTQVNKQSSGNASLQQDTTLDSWTATVSAVFNSEIERYPNGTTFEFSSKGVSMPVVWANKNYELHSTVTTTNGTGSIENTLTIPLYPPSTGGPSVGVIGTITFDSNQNMTTDSTLVFVPQKDLNAGDEVTLNLSDASGIQFIPSKVKTAAITKTATRRVTTQTPVNGNGAYIIESPSATLQVTNVTAKSITVKIISGRIPVLRSFDIPLGANVVDLTQNNFTNNNSRFRVPDTTQTIAGEAVGEASGYSVQGAATNAGPVNLTTYHDEKGNEIKSRTVGKSPGVEIDGYKFIRSTTSSSGDVDNIYHKLKTRFVDEKGTEIPGHPEVDGTQDKRDIEGWTYISTTTEDNGDTVHVYHKTAEKEETKTVTRTVKFIDATTGKEIHDPVTQTVTIKRTNVVDSVTGDIITPGTWSTATWPKVDAPQIENYDLAVSAPRADEVTVTSDTENAEVTIPYTQGEENVTERKTVKRTITYVDASDESKQVAKTQEQTVTIERTNVRNKVTGEITTYGDWSTGKFDAVDSPSVDNYDAPDTARVDELAVNGDSTDTSVVVKYPQGTEEVPERRIITRTIKYVDASDRSKELAKTVEQRVTLTRTNVRNKVTGAVTQGTWTTGSFEAVPSPAVENYGAPSDATIGAIDVTVGTPSSTLTVTYPQGTEEVPESKTVTRTITYVDASDEKTEVAKSVEQKATISRTNVRNKVTGAVTEGQWSPAQWDAVTSPTVEKYAAPDKASVDAVNITARTEDENVVVKYPQGTENVPESKTITRTITYVDEVDGKEIVTHVQQSVTLTRTNVRNLVTGAVTEGTWSTGSFDAVQSPTVENYGKPDTATVPALNVTPDMEDSSVVVKYPQGTVEVPESKDITRTIRYVDETDEKTEVADTVTQTATVKRTNIRNLVTGEVKEGTWSTAKWDAAKSPAVKNYGDPDTASVDAADVTAETADSSVVVKYPQGTEEVPESKDITRTITYVDAANEKTEVAKTVEQKATLTRTNIRNLVTGAVTEGVWSEAKFDSVESPEVANYLAASLASVDALDVTAETADSSVVVKYPQGTEEVPEEKTITRTIRYVDGSGREIADAVVQKVTLKRTNIRNLVTGAVTEGEWSTGTVDTQVSPEVAGYVDPSQLEVSAAQITGSSKDETITIVYKQTPAAVQAEQTQKAQLARTGSNVLALAGAVLLAALAGFGLKKLRQ</sequence>
<proteinExistence type="predicted"/>
<feature type="domain" description="Mub B2-like" evidence="2">
    <location>
        <begin position="774"/>
        <end position="868"/>
    </location>
</feature>
<feature type="domain" description="Mub B2-like" evidence="2">
    <location>
        <begin position="474"/>
        <end position="571"/>
    </location>
</feature>
<feature type="domain" description="Mub B2-like" evidence="2">
    <location>
        <begin position="576"/>
        <end position="670"/>
    </location>
</feature>
<evidence type="ECO:0000259" key="2">
    <source>
        <dbReference type="Pfam" id="PF17966"/>
    </source>
</evidence>
<dbReference type="Pfam" id="PF18877">
    <property type="entry name" value="SSSPR-51"/>
    <property type="match status" value="2"/>
</dbReference>
<dbReference type="Pfam" id="PF17966">
    <property type="entry name" value="Muc_B2"/>
    <property type="match status" value="8"/>
</dbReference>
<keyword evidence="1" id="KW-0472">Membrane</keyword>
<dbReference type="Proteomes" id="UP000243657">
    <property type="component" value="Unassembled WGS sequence"/>
</dbReference>
<feature type="domain" description="Mub B2-like" evidence="2">
    <location>
        <begin position="1070"/>
        <end position="1164"/>
    </location>
</feature>
<feature type="domain" description="Mub B2-like" evidence="2">
    <location>
        <begin position="874"/>
        <end position="966"/>
    </location>
</feature>
<dbReference type="InterPro" id="IPR027579">
    <property type="entry name" value="SSSPR51_Rpt"/>
</dbReference>
<dbReference type="NCBIfam" id="TIGR04308">
    <property type="entry name" value="repeat_SSSPR51"/>
    <property type="match status" value="2"/>
</dbReference>
<feature type="domain" description="Mub B2-like" evidence="2">
    <location>
        <begin position="973"/>
        <end position="1065"/>
    </location>
</feature>
<evidence type="ECO:0000313" key="4">
    <source>
        <dbReference type="Proteomes" id="UP000243657"/>
    </source>
</evidence>
<keyword evidence="1" id="KW-0812">Transmembrane</keyword>
<feature type="domain" description="Mub B2-like" evidence="2">
    <location>
        <begin position="1169"/>
        <end position="1263"/>
    </location>
</feature>
<comment type="caution">
    <text evidence="3">The sequence shown here is derived from an EMBL/GenBank/DDBJ whole genome shotgun (WGS) entry which is preliminary data.</text>
</comment>
<evidence type="ECO:0000256" key="1">
    <source>
        <dbReference type="SAM" id="Phobius"/>
    </source>
</evidence>
<feature type="transmembrane region" description="Helical" evidence="1">
    <location>
        <begin position="12"/>
        <end position="32"/>
    </location>
</feature>
<evidence type="ECO:0000313" key="3">
    <source>
        <dbReference type="EMBL" id="OZG54814.1"/>
    </source>
</evidence>